<reference evidence="1" key="1">
    <citation type="submission" date="2022-04" db="EMBL/GenBank/DDBJ databases">
        <title>Genome of the entomopathogenic fungus Entomophthora muscae.</title>
        <authorList>
            <person name="Elya C."/>
            <person name="Lovett B.R."/>
            <person name="Lee E."/>
            <person name="Macias A.M."/>
            <person name="Hajek A.E."/>
            <person name="De Bivort B.L."/>
            <person name="Kasson M.T."/>
            <person name="De Fine Licht H.H."/>
            <person name="Stajich J.E."/>
        </authorList>
    </citation>
    <scope>NUCLEOTIDE SEQUENCE</scope>
    <source>
        <strain evidence="1">Berkeley</strain>
    </source>
</reference>
<evidence type="ECO:0000313" key="1">
    <source>
        <dbReference type="EMBL" id="KAJ9088065.1"/>
    </source>
</evidence>
<feature type="non-terminal residue" evidence="1">
    <location>
        <position position="130"/>
    </location>
</feature>
<evidence type="ECO:0000313" key="2">
    <source>
        <dbReference type="Proteomes" id="UP001165960"/>
    </source>
</evidence>
<dbReference type="Proteomes" id="UP001165960">
    <property type="component" value="Unassembled WGS sequence"/>
</dbReference>
<dbReference type="EMBL" id="QTSX02000159">
    <property type="protein sequence ID" value="KAJ9088065.1"/>
    <property type="molecule type" value="Genomic_DNA"/>
</dbReference>
<protein>
    <submittedName>
        <fullName evidence="1">Uncharacterized protein</fullName>
    </submittedName>
</protein>
<comment type="caution">
    <text evidence="1">The sequence shown here is derived from an EMBL/GenBank/DDBJ whole genome shotgun (WGS) entry which is preliminary data.</text>
</comment>
<accession>A0ACC2UN02</accession>
<organism evidence="1 2">
    <name type="scientific">Entomophthora muscae</name>
    <dbReference type="NCBI Taxonomy" id="34485"/>
    <lineage>
        <taxon>Eukaryota</taxon>
        <taxon>Fungi</taxon>
        <taxon>Fungi incertae sedis</taxon>
        <taxon>Zoopagomycota</taxon>
        <taxon>Entomophthoromycotina</taxon>
        <taxon>Entomophthoromycetes</taxon>
        <taxon>Entomophthorales</taxon>
        <taxon>Entomophthoraceae</taxon>
        <taxon>Entomophthora</taxon>
    </lineage>
</organism>
<name>A0ACC2UN02_9FUNG</name>
<keyword evidence="2" id="KW-1185">Reference proteome</keyword>
<sequence length="130" mass="14312">MVANMANKDQSQSYALFPISILTHESSQADQALLDTVAMGNFVSSSLARDLGLEEEPPAWILSLSNLAFSIILGFPWARLVGLVMDLTRITLRTSQDDKISEILFSPTSLTHNLTPKDLQNIIMPLKNPV</sequence>
<gene>
    <name evidence="1" type="ORF">DSO57_1026813</name>
</gene>
<proteinExistence type="predicted"/>